<keyword evidence="5" id="KW-1185">Reference proteome</keyword>
<dbReference type="EMBL" id="QFXC01000007">
    <property type="protein sequence ID" value="RDH84489.1"/>
    <property type="molecule type" value="Genomic_DNA"/>
</dbReference>
<dbReference type="Pfam" id="PF07167">
    <property type="entry name" value="PhaC_N"/>
    <property type="match status" value="1"/>
</dbReference>
<feature type="domain" description="Poly-beta-hydroxybutyrate polymerase N-terminal" evidence="3">
    <location>
        <begin position="116"/>
        <end position="283"/>
    </location>
</feature>
<dbReference type="PANTHER" id="PTHR36837">
    <property type="entry name" value="POLY(3-HYDROXYALKANOATE) POLYMERASE SUBUNIT PHAC"/>
    <property type="match status" value="1"/>
</dbReference>
<evidence type="ECO:0000256" key="2">
    <source>
        <dbReference type="ARBA" id="ARBA00023315"/>
    </source>
</evidence>
<gene>
    <name evidence="4" type="ORF">DIZ80_03145</name>
</gene>
<evidence type="ECO:0000259" key="3">
    <source>
        <dbReference type="Pfam" id="PF07167"/>
    </source>
</evidence>
<sequence>MLSESIEKDLNSFADTIGVFVDKALSEEGQKQALGKVTHILDVASQLIDHIDSENDRDKQQPDSNINGKSVLETLQLLFQAALTKPDVLAKHYCEFATSVLDVLSQQSELEPEPADRRFKDDLWHESIFLNSLMKIYLAWDQQINSWISEQSFSSADERRVQFIFNQIIYAFSPSNLPVNPSALKRAEKTEGRSAVKGLLNWVKDSCFNQSMPRQIRDDAFKVGKNLATTPGQVVFRNKLLELIQYQPQTPYVHRRPVLLVPPQINKYYIFDLKQKNSVLGYLLKQNLQMFVISWRNPGKSESHWGLDEYVVALLEAIEVMRVITKSRTVGLISACAGCLTTSALLGYLAETKNPVIKNHTSLVTALTPDNDSILELFTTQQTLKLARAHTQIEGILDGKALARVFAWLRPEDLVWNYWVNNYLMGRDPPTLDVLYWDNDSTNLPAKLHGDFLDMFEQDVFQNAHLHKVLGIPIDYRKVCVDTYVIAGREDYLMPWKGVYKTTRIFRGKHRFVLSTSGHVQSVLRPPSLAHTEYYTNETLCESADEWLESSTRQDGTWWVDWTSWLKKQSGALKKSPQKLGAKNFPPLCNAPGRYVCDEK</sequence>
<evidence type="ECO:0000313" key="4">
    <source>
        <dbReference type="EMBL" id="RDH84489.1"/>
    </source>
</evidence>
<name>A0A370DHT3_9GAMM</name>
<dbReference type="AlphaFoldDB" id="A0A370DHT3"/>
<dbReference type="InterPro" id="IPR010941">
    <property type="entry name" value="PhaC_N"/>
</dbReference>
<keyword evidence="1" id="KW-0808">Transferase</keyword>
<evidence type="ECO:0000313" key="5">
    <source>
        <dbReference type="Proteomes" id="UP000254266"/>
    </source>
</evidence>
<dbReference type="InterPro" id="IPR029058">
    <property type="entry name" value="AB_hydrolase_fold"/>
</dbReference>
<dbReference type="GO" id="GO:0042619">
    <property type="term" value="P:poly-hydroxybutyrate biosynthetic process"/>
    <property type="evidence" value="ECO:0007669"/>
    <property type="project" value="InterPro"/>
</dbReference>
<organism evidence="4 5">
    <name type="scientific">endosymbiont of Galathealinum brachiosum</name>
    <dbReference type="NCBI Taxonomy" id="2200906"/>
    <lineage>
        <taxon>Bacteria</taxon>
        <taxon>Pseudomonadati</taxon>
        <taxon>Pseudomonadota</taxon>
        <taxon>Gammaproteobacteria</taxon>
        <taxon>sulfur-oxidizing symbionts</taxon>
    </lineage>
</organism>
<dbReference type="Gene3D" id="3.40.50.1820">
    <property type="entry name" value="alpha/beta hydrolase"/>
    <property type="match status" value="1"/>
</dbReference>
<protein>
    <submittedName>
        <fullName evidence="4">Class II poly(R)-hydroxyalkanoic acid synthase</fullName>
    </submittedName>
</protein>
<dbReference type="PANTHER" id="PTHR36837:SF5">
    <property type="entry name" value="POLY-3-HYDROXYBUTYRATE SYNTHASE"/>
    <property type="match status" value="1"/>
</dbReference>
<keyword evidence="2" id="KW-0012">Acyltransferase</keyword>
<evidence type="ECO:0000256" key="1">
    <source>
        <dbReference type="ARBA" id="ARBA00022679"/>
    </source>
</evidence>
<dbReference type="GO" id="GO:0016746">
    <property type="term" value="F:acyltransferase activity"/>
    <property type="evidence" value="ECO:0007669"/>
    <property type="project" value="UniProtKB-KW"/>
</dbReference>
<dbReference type="Proteomes" id="UP000254266">
    <property type="component" value="Unassembled WGS sequence"/>
</dbReference>
<comment type="caution">
    <text evidence="4">The sequence shown here is derived from an EMBL/GenBank/DDBJ whole genome shotgun (WGS) entry which is preliminary data.</text>
</comment>
<accession>A0A370DHT3</accession>
<dbReference type="InterPro" id="IPR051321">
    <property type="entry name" value="PHA/PHB_synthase"/>
</dbReference>
<dbReference type="SUPFAM" id="SSF53474">
    <property type="entry name" value="alpha/beta-Hydrolases"/>
    <property type="match status" value="1"/>
</dbReference>
<proteinExistence type="predicted"/>
<reference evidence="4 5" key="1">
    <citation type="journal article" date="2018" name="ISME J.">
        <title>Endosymbiont genomes yield clues of tubeworm success.</title>
        <authorList>
            <person name="Li Y."/>
            <person name="Liles M.R."/>
            <person name="Halanych K.M."/>
        </authorList>
    </citation>
    <scope>NUCLEOTIDE SEQUENCE [LARGE SCALE GENOMIC DNA]</scope>
    <source>
        <strain evidence="4">A1464</strain>
    </source>
</reference>